<keyword evidence="2" id="KW-1185">Reference proteome</keyword>
<reference evidence="1 2" key="1">
    <citation type="submission" date="2021-06" db="EMBL/GenBank/DDBJ databases">
        <title>Actinoplanes lichenicola sp. nov., and Actinoplanes ovalisporus sp. nov., isolated from lichen in Thailand.</title>
        <authorList>
            <person name="Saeng-In P."/>
            <person name="Kanchanasin P."/>
            <person name="Yuki M."/>
            <person name="Kudo T."/>
            <person name="Ohkuma M."/>
            <person name="Phongsopitanun W."/>
            <person name="Tanasupawat S."/>
        </authorList>
    </citation>
    <scope>NUCLEOTIDE SEQUENCE [LARGE SCALE GENOMIC DNA]</scope>
    <source>
        <strain evidence="1 2">NBRC 110975</strain>
    </source>
</reference>
<dbReference type="EMBL" id="JAHKKG010000001">
    <property type="protein sequence ID" value="MBU2662647.1"/>
    <property type="molecule type" value="Genomic_DNA"/>
</dbReference>
<protein>
    <submittedName>
        <fullName evidence="1">Uncharacterized protein</fullName>
    </submittedName>
</protein>
<proteinExistence type="predicted"/>
<gene>
    <name evidence="1" type="ORF">KOI35_03930</name>
</gene>
<sequence>MEIGYPQRSFTVAEDGPVVRQIRVCQPNPSRTHWTASNWRRNNRCCPETTWGCCRVITLRPGAAQIPADRARAQTGRPLIVAVHHTAGLTWKIVGARAMTDVELLEFTRWEEKR</sequence>
<evidence type="ECO:0000313" key="1">
    <source>
        <dbReference type="EMBL" id="MBU2662647.1"/>
    </source>
</evidence>
<name>A0ABS5YH19_9ACTN</name>
<dbReference type="Proteomes" id="UP001519654">
    <property type="component" value="Unassembled WGS sequence"/>
</dbReference>
<organism evidence="1 2">
    <name type="scientific">Paractinoplanes bogorensis</name>
    <dbReference type="NCBI Taxonomy" id="1610840"/>
    <lineage>
        <taxon>Bacteria</taxon>
        <taxon>Bacillati</taxon>
        <taxon>Actinomycetota</taxon>
        <taxon>Actinomycetes</taxon>
        <taxon>Micromonosporales</taxon>
        <taxon>Micromonosporaceae</taxon>
        <taxon>Paractinoplanes</taxon>
    </lineage>
</organism>
<evidence type="ECO:0000313" key="2">
    <source>
        <dbReference type="Proteomes" id="UP001519654"/>
    </source>
</evidence>
<dbReference type="RefSeq" id="WP_215784571.1">
    <property type="nucleotide sequence ID" value="NZ_JAHKKG010000001.1"/>
</dbReference>
<accession>A0ABS5YH19</accession>
<comment type="caution">
    <text evidence="1">The sequence shown here is derived from an EMBL/GenBank/DDBJ whole genome shotgun (WGS) entry which is preliminary data.</text>
</comment>